<reference evidence="1 2" key="1">
    <citation type="journal article" date="2020" name="ISME J.">
        <title>Uncovering the hidden diversity of litter-decomposition mechanisms in mushroom-forming fungi.</title>
        <authorList>
            <person name="Floudas D."/>
            <person name="Bentzer J."/>
            <person name="Ahren D."/>
            <person name="Johansson T."/>
            <person name="Persson P."/>
            <person name="Tunlid A."/>
        </authorList>
    </citation>
    <scope>NUCLEOTIDE SEQUENCE [LARGE SCALE GENOMIC DNA]</scope>
    <source>
        <strain evidence="1 2">CBS 101986</strain>
    </source>
</reference>
<dbReference type="Proteomes" id="UP000567179">
    <property type="component" value="Unassembled WGS sequence"/>
</dbReference>
<sequence length="419" mass="46842">MVHMYIVNPARKLRFLSNVVLKSSSRLLRQTSFGAHAPASSITDFYIVPDTRPQKTDRSNLLDKKLPDVPPECLQRDSRYYSSESDSGCCVFRAENTLFRVHKCYLMREPCAFGDLFSLPSVPGGFVEGHTDDTPVSLSDSAEEFRDLLWALYALPTQLISMDDSDTSSVRRLFNIAKMANKYCMASYESWALDKILTLVHAPMGFLRTAPPELCAHALEVAVLCNHREIIEIICHRLVSRMLWSDVDCRPILAIAEKRGLHKLCGVAYYRALIDPEKASAGPISVKRSSSSHSELEFPLGMTIEQRVSNASAYDSLVTLWDRIRAMPPAFPDHGCTAHEDCLSSWAKMWTSAAAAPQVQRHGRADVLGRLKAMMILLKKNLKQDTSRVSLCCTLSAIESITAARDEIVAGLIHHFHDL</sequence>
<proteinExistence type="predicted"/>
<dbReference type="AlphaFoldDB" id="A0A8H5B271"/>
<keyword evidence="2" id="KW-1185">Reference proteome</keyword>
<gene>
    <name evidence="1" type="ORF">D9619_006937</name>
</gene>
<accession>A0A8H5B271</accession>
<dbReference type="OrthoDB" id="3157337at2759"/>
<protein>
    <recommendedName>
        <fullName evidence="3">BTB domain-containing protein</fullName>
    </recommendedName>
</protein>
<evidence type="ECO:0000313" key="1">
    <source>
        <dbReference type="EMBL" id="KAF5315189.1"/>
    </source>
</evidence>
<organism evidence="1 2">
    <name type="scientific">Psilocybe cf. subviscida</name>
    <dbReference type="NCBI Taxonomy" id="2480587"/>
    <lineage>
        <taxon>Eukaryota</taxon>
        <taxon>Fungi</taxon>
        <taxon>Dikarya</taxon>
        <taxon>Basidiomycota</taxon>
        <taxon>Agaricomycotina</taxon>
        <taxon>Agaricomycetes</taxon>
        <taxon>Agaricomycetidae</taxon>
        <taxon>Agaricales</taxon>
        <taxon>Agaricineae</taxon>
        <taxon>Strophariaceae</taxon>
        <taxon>Psilocybe</taxon>
    </lineage>
</organism>
<evidence type="ECO:0008006" key="3">
    <source>
        <dbReference type="Google" id="ProtNLM"/>
    </source>
</evidence>
<name>A0A8H5B271_9AGAR</name>
<dbReference type="InterPro" id="IPR011333">
    <property type="entry name" value="SKP1/BTB/POZ_sf"/>
</dbReference>
<dbReference type="EMBL" id="JAACJJ010000043">
    <property type="protein sequence ID" value="KAF5315189.1"/>
    <property type="molecule type" value="Genomic_DNA"/>
</dbReference>
<dbReference type="Gene3D" id="3.30.710.10">
    <property type="entry name" value="Potassium Channel Kv1.1, Chain A"/>
    <property type="match status" value="1"/>
</dbReference>
<comment type="caution">
    <text evidence="1">The sequence shown here is derived from an EMBL/GenBank/DDBJ whole genome shotgun (WGS) entry which is preliminary data.</text>
</comment>
<evidence type="ECO:0000313" key="2">
    <source>
        <dbReference type="Proteomes" id="UP000567179"/>
    </source>
</evidence>